<evidence type="ECO:0008006" key="3">
    <source>
        <dbReference type="Google" id="ProtNLM"/>
    </source>
</evidence>
<reference evidence="1" key="1">
    <citation type="journal article" date="2022" name="Int. J. Mol. Sci.">
        <title>Draft Genome of Tanacetum Coccineum: Genomic Comparison of Closely Related Tanacetum-Family Plants.</title>
        <authorList>
            <person name="Yamashiro T."/>
            <person name="Shiraishi A."/>
            <person name="Nakayama K."/>
            <person name="Satake H."/>
        </authorList>
    </citation>
    <scope>NUCLEOTIDE SEQUENCE</scope>
</reference>
<proteinExistence type="predicted"/>
<evidence type="ECO:0000313" key="2">
    <source>
        <dbReference type="Proteomes" id="UP001151760"/>
    </source>
</evidence>
<gene>
    <name evidence="1" type="ORF">Tco_0654789</name>
</gene>
<dbReference type="EMBL" id="BQNB010009192">
    <property type="protein sequence ID" value="GJS60005.1"/>
    <property type="molecule type" value="Genomic_DNA"/>
</dbReference>
<dbReference type="PANTHER" id="PTHR33067:SF9">
    <property type="entry name" value="RNA-DIRECTED DNA POLYMERASE"/>
    <property type="match status" value="1"/>
</dbReference>
<evidence type="ECO:0000313" key="1">
    <source>
        <dbReference type="EMBL" id="GJS60005.1"/>
    </source>
</evidence>
<name>A0ABQ4X4T7_9ASTR</name>
<dbReference type="Proteomes" id="UP001151760">
    <property type="component" value="Unassembled WGS sequence"/>
</dbReference>
<organism evidence="1 2">
    <name type="scientific">Tanacetum coccineum</name>
    <dbReference type="NCBI Taxonomy" id="301880"/>
    <lineage>
        <taxon>Eukaryota</taxon>
        <taxon>Viridiplantae</taxon>
        <taxon>Streptophyta</taxon>
        <taxon>Embryophyta</taxon>
        <taxon>Tracheophyta</taxon>
        <taxon>Spermatophyta</taxon>
        <taxon>Magnoliopsida</taxon>
        <taxon>eudicotyledons</taxon>
        <taxon>Gunneridae</taxon>
        <taxon>Pentapetalae</taxon>
        <taxon>asterids</taxon>
        <taxon>campanulids</taxon>
        <taxon>Asterales</taxon>
        <taxon>Asteraceae</taxon>
        <taxon>Asteroideae</taxon>
        <taxon>Anthemideae</taxon>
        <taxon>Anthemidinae</taxon>
        <taxon>Tanacetum</taxon>
    </lineage>
</organism>
<reference evidence="1" key="2">
    <citation type="submission" date="2022-01" db="EMBL/GenBank/DDBJ databases">
        <authorList>
            <person name="Yamashiro T."/>
            <person name="Shiraishi A."/>
            <person name="Satake H."/>
            <person name="Nakayama K."/>
        </authorList>
    </citation>
    <scope>NUCLEOTIDE SEQUENCE</scope>
</reference>
<sequence length="580" mass="67217">MKDKVELDGKTVKEDEEAVKRIKGEALKEKDDPCAFIFPIRLEGKVNKNALADTGSDINTMTYRIFKTLRREDMQKIDRGIAMIDHTQVEAMRKLSNVLCQVGVTTIIVKFLFLDIPIDHDAPIMKDKVELDGKTIKEDEEAVKRIKGEALKEKEDLVAFIFPIRLERKVNENALADTGSDINTMPYRIFETLGREDMKKTMGTNDDKAGSSRSKLSRHETIEEVLLSQVYHEFFLWEGCNRDAKSRYYTRLVQLLPRLIYSPCIVNWDVLNRMDCDGEIDDMLRIRVREDESEEEIFTLVAWIRAFNINEPIYAELCHKFYSTYEFDEVCADDELQTKKIIKFRLGGRAHSLTLLEFAQRLGLYQAVELEEDGFNVYFKGGLRNDDNFNAQDYWLSISREDNISLSRSHTFTIRNLILRVIHKMITYGLCQRTTGYDKFNSKLARKYKVLIEDVGRSLSAPIYCWDLDTTTLRDLIDSDGKLILEDPQLGVPRVGIPRPPRASMQDLYDRMGRMEIHQEPIEQMEYREPTTHLVMLSCSMTSTISSTHHRHRSSNRMMKSSVEMKQVGYVTACFGSLMF</sequence>
<protein>
    <recommendedName>
        <fullName evidence="3">Peptidase A2 domain-containing protein</fullName>
    </recommendedName>
</protein>
<dbReference type="PANTHER" id="PTHR33067">
    <property type="entry name" value="RNA-DIRECTED DNA POLYMERASE-RELATED"/>
    <property type="match status" value="1"/>
</dbReference>
<keyword evidence="2" id="KW-1185">Reference proteome</keyword>
<accession>A0ABQ4X4T7</accession>
<comment type="caution">
    <text evidence="1">The sequence shown here is derived from an EMBL/GenBank/DDBJ whole genome shotgun (WGS) entry which is preliminary data.</text>
</comment>